<reference evidence="1" key="1">
    <citation type="submission" date="2014-11" db="EMBL/GenBank/DDBJ databases">
        <authorList>
            <person name="Amaro Gonzalez C."/>
        </authorList>
    </citation>
    <scope>NUCLEOTIDE SEQUENCE</scope>
</reference>
<sequence length="61" mass="7110">MQRARPVYLCVLRISGWGSPLRSLRVNNWPVRDPVMGLHSKWRGNAGQKTRPWPWSILVTK</sequence>
<proteinExistence type="predicted"/>
<dbReference type="AlphaFoldDB" id="A0A0E9XDX8"/>
<protein>
    <submittedName>
        <fullName evidence="1">Uncharacterized protein</fullName>
    </submittedName>
</protein>
<name>A0A0E9XDX8_ANGAN</name>
<reference evidence="1" key="2">
    <citation type="journal article" date="2015" name="Fish Shellfish Immunol.">
        <title>Early steps in the European eel (Anguilla anguilla)-Vibrio vulnificus interaction in the gills: Role of the RtxA13 toxin.</title>
        <authorList>
            <person name="Callol A."/>
            <person name="Pajuelo D."/>
            <person name="Ebbesson L."/>
            <person name="Teles M."/>
            <person name="MacKenzie S."/>
            <person name="Amaro C."/>
        </authorList>
    </citation>
    <scope>NUCLEOTIDE SEQUENCE</scope>
</reference>
<evidence type="ECO:0000313" key="1">
    <source>
        <dbReference type="EMBL" id="JAI00830.1"/>
    </source>
</evidence>
<organism evidence="1">
    <name type="scientific">Anguilla anguilla</name>
    <name type="common">European freshwater eel</name>
    <name type="synonym">Muraena anguilla</name>
    <dbReference type="NCBI Taxonomy" id="7936"/>
    <lineage>
        <taxon>Eukaryota</taxon>
        <taxon>Metazoa</taxon>
        <taxon>Chordata</taxon>
        <taxon>Craniata</taxon>
        <taxon>Vertebrata</taxon>
        <taxon>Euteleostomi</taxon>
        <taxon>Actinopterygii</taxon>
        <taxon>Neopterygii</taxon>
        <taxon>Teleostei</taxon>
        <taxon>Anguilliformes</taxon>
        <taxon>Anguillidae</taxon>
        <taxon>Anguilla</taxon>
    </lineage>
</organism>
<accession>A0A0E9XDX8</accession>
<dbReference type="EMBL" id="GBXM01007748">
    <property type="protein sequence ID" value="JAI00830.1"/>
    <property type="molecule type" value="Transcribed_RNA"/>
</dbReference>